<gene>
    <name evidence="1" type="ORF">Z518_01772</name>
</gene>
<organism evidence="1 2">
    <name type="scientific">Rhinocladiella mackenziei CBS 650.93</name>
    <dbReference type="NCBI Taxonomy" id="1442369"/>
    <lineage>
        <taxon>Eukaryota</taxon>
        <taxon>Fungi</taxon>
        <taxon>Dikarya</taxon>
        <taxon>Ascomycota</taxon>
        <taxon>Pezizomycotina</taxon>
        <taxon>Eurotiomycetes</taxon>
        <taxon>Chaetothyriomycetidae</taxon>
        <taxon>Chaetothyriales</taxon>
        <taxon>Herpotrichiellaceae</taxon>
        <taxon>Rhinocladiella</taxon>
    </lineage>
</organism>
<dbReference type="GeneID" id="25289843"/>
<proteinExistence type="predicted"/>
<accession>A0A0D2HJ45</accession>
<keyword evidence="2" id="KW-1185">Reference proteome</keyword>
<dbReference type="VEuPathDB" id="FungiDB:Z518_01772"/>
<dbReference type="RefSeq" id="XP_013277824.1">
    <property type="nucleotide sequence ID" value="XM_013422370.1"/>
</dbReference>
<name>A0A0D2HJ45_9EURO</name>
<dbReference type="OrthoDB" id="18530at2759"/>
<dbReference type="HOGENOM" id="CLU_2347844_0_0_1"/>
<dbReference type="EMBL" id="KN847475">
    <property type="protein sequence ID" value="KIX10688.1"/>
    <property type="molecule type" value="Genomic_DNA"/>
</dbReference>
<protein>
    <submittedName>
        <fullName evidence="1">Rhinocladiella mackenziei CBS 650.93 unplaced genomic scaffold supercont1.1, whole genome shotgun sequence</fullName>
    </submittedName>
</protein>
<dbReference type="AlphaFoldDB" id="A0A0D2HJ45"/>
<evidence type="ECO:0000313" key="1">
    <source>
        <dbReference type="EMBL" id="KIX10688.1"/>
    </source>
</evidence>
<dbReference type="Proteomes" id="UP000053617">
    <property type="component" value="Unassembled WGS sequence"/>
</dbReference>
<evidence type="ECO:0000313" key="2">
    <source>
        <dbReference type="Proteomes" id="UP000053617"/>
    </source>
</evidence>
<sequence length="97" mass="10424">MEKNPLGASRVTRHIRADPLKAKDGTSYLIASTAYSLPNTPDPDLPLEGSKIRRNEPLVLTFNIGWIDGAVLPGMVGGPILGVKNHNIAPISRATIR</sequence>
<reference evidence="1 2" key="1">
    <citation type="submission" date="2015-01" db="EMBL/GenBank/DDBJ databases">
        <title>The Genome Sequence of Rhinocladiella mackenzie CBS 650.93.</title>
        <authorList>
            <consortium name="The Broad Institute Genomics Platform"/>
            <person name="Cuomo C."/>
            <person name="de Hoog S."/>
            <person name="Gorbushina A."/>
            <person name="Stielow B."/>
            <person name="Teixiera M."/>
            <person name="Abouelleil A."/>
            <person name="Chapman S.B."/>
            <person name="Priest M."/>
            <person name="Young S.K."/>
            <person name="Wortman J."/>
            <person name="Nusbaum C."/>
            <person name="Birren B."/>
        </authorList>
    </citation>
    <scope>NUCLEOTIDE SEQUENCE [LARGE SCALE GENOMIC DNA]</scope>
    <source>
        <strain evidence="1 2">CBS 650.93</strain>
    </source>
</reference>